<evidence type="ECO:0000313" key="2">
    <source>
        <dbReference type="EMBL" id="SHF30080.1"/>
    </source>
</evidence>
<feature type="domain" description="Flagellar motor switch protein FliN-like C-terminal" evidence="1">
    <location>
        <begin position="222"/>
        <end position="285"/>
    </location>
</feature>
<dbReference type="InterPro" id="IPR001543">
    <property type="entry name" value="FliN-like_C"/>
</dbReference>
<evidence type="ECO:0000313" key="3">
    <source>
        <dbReference type="Proteomes" id="UP000325134"/>
    </source>
</evidence>
<dbReference type="Pfam" id="PF01052">
    <property type="entry name" value="FliMN_C"/>
    <property type="match status" value="1"/>
</dbReference>
<dbReference type="Gene3D" id="2.30.330.10">
    <property type="entry name" value="SpoA-like"/>
    <property type="match status" value="1"/>
</dbReference>
<dbReference type="Proteomes" id="UP000325134">
    <property type="component" value="Unassembled WGS sequence"/>
</dbReference>
<dbReference type="AlphaFoldDB" id="A0A1M5AID4"/>
<evidence type="ECO:0000259" key="1">
    <source>
        <dbReference type="Pfam" id="PF01052"/>
    </source>
</evidence>
<dbReference type="SUPFAM" id="SSF101801">
    <property type="entry name" value="Surface presentation of antigens (SPOA)"/>
    <property type="match status" value="1"/>
</dbReference>
<organism evidence="2 3">
    <name type="scientific">Ruegeria intermedia</name>
    <dbReference type="NCBI Taxonomy" id="996115"/>
    <lineage>
        <taxon>Bacteria</taxon>
        <taxon>Pseudomonadati</taxon>
        <taxon>Pseudomonadota</taxon>
        <taxon>Alphaproteobacteria</taxon>
        <taxon>Rhodobacterales</taxon>
        <taxon>Roseobacteraceae</taxon>
        <taxon>Ruegeria</taxon>
    </lineage>
</organism>
<accession>A0A1M5AID4</accession>
<keyword evidence="2" id="KW-0282">Flagellum</keyword>
<keyword evidence="3" id="KW-1185">Reference proteome</keyword>
<dbReference type="EMBL" id="FQVK01000026">
    <property type="protein sequence ID" value="SHF30080.1"/>
    <property type="molecule type" value="Genomic_DNA"/>
</dbReference>
<proteinExistence type="predicted"/>
<name>A0A1M5AID4_9RHOB</name>
<dbReference type="OrthoDB" id="7824563at2"/>
<sequence length="369" mass="38596">MSKPVSSALARKLSATQRGTMTASRAVLRALRLALARSAVEGFRLAVSVIGAKQAGRKAEDLTEGLDEGWLFLLVAAGEERLAAVALDPGLVSAVIQQQTIGEVLPDPPAPRPFTDTDAAIVAPLIDGMFARATELLEDPQDVALLSGYEYVSRAADLRAVSLALVQEAYGRYELTVELGGGARQGVAVLLLPDLSDDSDPGDSRNTPAEKRLAEAAGIMRAELNAVITRLQLPLAELSGLSAGDVLPLTGARLGQIDVLSIDRARVATGRLGQCGGMRALRLTGKSVSPSVSTKDAGTFVEHVANRVDPDKSESEPLEADASEAAHDVLVSEMSVSELGQDDLDSIGTDQLAEKISELSGLPVTRSSS</sequence>
<gene>
    <name evidence="2" type="ORF">SAMN05444279_12617</name>
</gene>
<protein>
    <submittedName>
        <fullName evidence="2">Type III flagellar switch regulator (C-ring) FliN C-term</fullName>
    </submittedName>
</protein>
<keyword evidence="2" id="KW-0966">Cell projection</keyword>
<dbReference type="InterPro" id="IPR036429">
    <property type="entry name" value="SpoA-like_sf"/>
</dbReference>
<reference evidence="2 3" key="1">
    <citation type="submission" date="2016-11" db="EMBL/GenBank/DDBJ databases">
        <authorList>
            <person name="Varghese N."/>
            <person name="Submissions S."/>
        </authorList>
    </citation>
    <scope>NUCLEOTIDE SEQUENCE [LARGE SCALE GENOMIC DNA]</scope>
    <source>
        <strain evidence="2 3">DSM 29341</strain>
    </source>
</reference>
<keyword evidence="2" id="KW-0969">Cilium</keyword>